<reference evidence="6" key="1">
    <citation type="journal article" date="2008" name="Nat. Genet.">
        <title>The Pristionchus pacificus genome provides a unique perspective on nematode lifestyle and parasitism.</title>
        <authorList>
            <person name="Dieterich C."/>
            <person name="Clifton S.W."/>
            <person name="Schuster L.N."/>
            <person name="Chinwalla A."/>
            <person name="Delehaunty K."/>
            <person name="Dinkelacker I."/>
            <person name="Fulton L."/>
            <person name="Fulton R."/>
            <person name="Godfrey J."/>
            <person name="Minx P."/>
            <person name="Mitreva M."/>
            <person name="Roeseler W."/>
            <person name="Tian H."/>
            <person name="Witte H."/>
            <person name="Yang S.P."/>
            <person name="Wilson R.K."/>
            <person name="Sommer R.J."/>
        </authorList>
    </citation>
    <scope>NUCLEOTIDE SEQUENCE [LARGE SCALE GENOMIC DNA]</scope>
    <source>
        <strain evidence="6">PS312</strain>
    </source>
</reference>
<evidence type="ECO:0000256" key="1">
    <source>
        <dbReference type="ARBA" id="ARBA00022723"/>
    </source>
</evidence>
<feature type="region of interest" description="Disordered" evidence="4">
    <location>
        <begin position="545"/>
        <end position="577"/>
    </location>
</feature>
<organism evidence="5 6">
    <name type="scientific">Pristionchus pacificus</name>
    <name type="common">Parasitic nematode worm</name>
    <dbReference type="NCBI Taxonomy" id="54126"/>
    <lineage>
        <taxon>Eukaryota</taxon>
        <taxon>Metazoa</taxon>
        <taxon>Ecdysozoa</taxon>
        <taxon>Nematoda</taxon>
        <taxon>Chromadorea</taxon>
        <taxon>Rhabditida</taxon>
        <taxon>Rhabditina</taxon>
        <taxon>Diplogasteromorpha</taxon>
        <taxon>Diplogasteroidea</taxon>
        <taxon>Neodiplogasteridae</taxon>
        <taxon>Pristionchus</taxon>
    </lineage>
</organism>
<feature type="compositionally biased region" description="Low complexity" evidence="4">
    <location>
        <begin position="450"/>
        <end position="465"/>
    </location>
</feature>
<proteinExistence type="predicted"/>
<dbReference type="GO" id="GO:0006357">
    <property type="term" value="P:regulation of transcription by RNA polymerase II"/>
    <property type="evidence" value="ECO:0000318"/>
    <property type="project" value="GO_Central"/>
</dbReference>
<dbReference type="InterPro" id="IPR036236">
    <property type="entry name" value="Znf_C2H2_sf"/>
</dbReference>
<protein>
    <submittedName>
        <fullName evidence="5">Zinc finger protein</fullName>
    </submittedName>
</protein>
<dbReference type="PROSITE" id="PS50157">
    <property type="entry name" value="ZINC_FINGER_C2H2_2"/>
    <property type="match status" value="5"/>
</dbReference>
<evidence type="ECO:0000313" key="6">
    <source>
        <dbReference type="Proteomes" id="UP000005239"/>
    </source>
</evidence>
<dbReference type="GO" id="GO:0008270">
    <property type="term" value="F:zinc ion binding"/>
    <property type="evidence" value="ECO:0007669"/>
    <property type="project" value="UniProtKB-KW"/>
</dbReference>
<evidence type="ECO:0000256" key="4">
    <source>
        <dbReference type="SAM" id="MobiDB-lite"/>
    </source>
</evidence>
<feature type="region of interest" description="Disordered" evidence="4">
    <location>
        <begin position="450"/>
        <end position="485"/>
    </location>
</feature>
<accession>A0A2A6C278</accession>
<keyword evidence="6" id="KW-1185">Reference proteome</keyword>
<sequence>MADLVVSPSTAVTPHKQMITQLHETMDEDDKGLEMIDEQFAEEESSISSPASNVSGVDAHSSTSSGIATDESIVASGSLSILSDGERFLLIPLVSTNDSTRSESPSKPDWSPCDGLVSLAQRLTFEFGGLEHTEDSSTRQASFSTYSGIQSACNSANSPIGNQGNRTLSPAIATLSGHSPTSAGSFSGVNVDSPSHHPHDILRVPPEKKHICDICSKAFPYLSILESHKRCHTGEKPFKCHYCDKNFAQKATLQVHERTHTGERPYKCRYCEKTFAQYGTKTVHEKSAHLGIRNYKCPKCDKCLSSPSALYTHKKTHGEKVFRCQFCTKTFTLKNYLKLHVHEQTERKHVCKFCHKSFAYAGSLQKSQLTAHEATHTMGGTPSTTPMAPFDLNQSVAAALGASTDQILQGKVHQQQPNKTHRCTGCDKAYAEKRGLKSHQEKCAVFLNSSGASSSSSSNLRQSQSPINSTSSDDDSSLHRQSGGEENVMLVEGRKLSLDPSPPSMAVPNIYAAVGRPQQSQRMQPLQQTTLPLQQPFLQQQSQIGSFSFPQPTTPSWMQSQKQELSPLGASKAPIGTTTASLPEMASLTTSMTSAFAPVPNSTDLLKGILDQQQQMLTNLLLQQLQQRVSAAAAAPAPPPPPPQQSNLSLELLQLLQSVTQQSSAPPSVPQSSLPPPLNLQPLQPMVGRFPHPLGLQLPQMPTGPL</sequence>
<keyword evidence="2" id="KW-0863">Zinc-finger</keyword>
<dbReference type="Gene3D" id="3.30.160.60">
    <property type="entry name" value="Classic Zinc Finger"/>
    <property type="match status" value="5"/>
</dbReference>
<dbReference type="GO" id="GO:0000977">
    <property type="term" value="F:RNA polymerase II transcription regulatory region sequence-specific DNA binding"/>
    <property type="evidence" value="ECO:0000318"/>
    <property type="project" value="GO_Central"/>
</dbReference>
<feature type="region of interest" description="Disordered" evidence="4">
    <location>
        <begin position="659"/>
        <end position="686"/>
    </location>
</feature>
<dbReference type="PANTHER" id="PTHR16515:SF32">
    <property type="entry name" value="PR DOMAIN ZINC FINGER PROTEIN 5"/>
    <property type="match status" value="1"/>
</dbReference>
<feature type="compositionally biased region" description="Pro residues" evidence="4">
    <location>
        <begin position="667"/>
        <end position="679"/>
    </location>
</feature>
<keyword evidence="1" id="KW-0479">Metal-binding</keyword>
<dbReference type="Pfam" id="PF13912">
    <property type="entry name" value="zf-C2H2_6"/>
    <property type="match status" value="1"/>
</dbReference>
<dbReference type="InterPro" id="IPR050331">
    <property type="entry name" value="Zinc_finger"/>
</dbReference>
<dbReference type="FunFam" id="3.30.160.60:FF:002343">
    <property type="entry name" value="Zinc finger protein 33A"/>
    <property type="match status" value="1"/>
</dbReference>
<dbReference type="Pfam" id="PF00096">
    <property type="entry name" value="zf-C2H2"/>
    <property type="match status" value="2"/>
</dbReference>
<keyword evidence="3" id="KW-0862">Zinc</keyword>
<accession>A0A8R1UES9</accession>
<evidence type="ECO:0000256" key="2">
    <source>
        <dbReference type="ARBA" id="ARBA00022771"/>
    </source>
</evidence>
<dbReference type="PROSITE" id="PS00028">
    <property type="entry name" value="ZINC_FINGER_C2H2_1"/>
    <property type="match status" value="4"/>
</dbReference>
<dbReference type="GO" id="GO:0005634">
    <property type="term" value="C:nucleus"/>
    <property type="evidence" value="ECO:0000318"/>
    <property type="project" value="GO_Central"/>
</dbReference>
<reference evidence="5" key="2">
    <citation type="submission" date="2022-06" db="UniProtKB">
        <authorList>
            <consortium name="EnsemblMetazoa"/>
        </authorList>
    </citation>
    <scope>IDENTIFICATION</scope>
    <source>
        <strain evidence="5">PS312</strain>
    </source>
</reference>
<dbReference type="SMART" id="SM00355">
    <property type="entry name" value="ZnF_C2H2"/>
    <property type="match status" value="7"/>
</dbReference>
<dbReference type="PANTHER" id="PTHR16515">
    <property type="entry name" value="PR DOMAIN ZINC FINGER PROTEIN"/>
    <property type="match status" value="1"/>
</dbReference>
<dbReference type="OrthoDB" id="8117402at2759"/>
<dbReference type="InterPro" id="IPR013087">
    <property type="entry name" value="Znf_C2H2_type"/>
</dbReference>
<dbReference type="SUPFAM" id="SSF57667">
    <property type="entry name" value="beta-beta-alpha zinc fingers"/>
    <property type="match status" value="3"/>
</dbReference>
<dbReference type="Proteomes" id="UP000005239">
    <property type="component" value="Unassembled WGS sequence"/>
</dbReference>
<dbReference type="GO" id="GO:0000981">
    <property type="term" value="F:DNA-binding transcription factor activity, RNA polymerase II-specific"/>
    <property type="evidence" value="ECO:0000318"/>
    <property type="project" value="GO_Central"/>
</dbReference>
<evidence type="ECO:0000256" key="3">
    <source>
        <dbReference type="ARBA" id="ARBA00022833"/>
    </source>
</evidence>
<name>A0A2A6C278_PRIPA</name>
<evidence type="ECO:0000313" key="5">
    <source>
        <dbReference type="EnsemblMetazoa" id="PPA24148.1"/>
    </source>
</evidence>
<feature type="compositionally biased region" description="Low complexity" evidence="4">
    <location>
        <begin position="46"/>
        <end position="55"/>
    </location>
</feature>
<dbReference type="AlphaFoldDB" id="A0A2A6C278"/>
<dbReference type="EnsemblMetazoa" id="PPA24148.1">
    <property type="protein sequence ID" value="PPA24148.1"/>
    <property type="gene ID" value="WBGene00113702"/>
</dbReference>
<feature type="compositionally biased region" description="Polar residues" evidence="4">
    <location>
        <begin position="545"/>
        <end position="564"/>
    </location>
</feature>
<gene>
    <name evidence="5" type="primary">WBGene00113702</name>
</gene>
<feature type="region of interest" description="Disordered" evidence="4">
    <location>
        <begin position="42"/>
        <end position="64"/>
    </location>
</feature>